<dbReference type="AlphaFoldDB" id="A0A2D3UZS7"/>
<dbReference type="PANTHER" id="PTHR34154">
    <property type="entry name" value="ALKALI-SENSITIVE LINKAGE PROTEIN 1"/>
    <property type="match status" value="1"/>
</dbReference>
<dbReference type="InterPro" id="IPR024655">
    <property type="entry name" value="Asl1_glyco_hydro_catalytic"/>
</dbReference>
<dbReference type="InterPro" id="IPR053183">
    <property type="entry name" value="ASL1"/>
</dbReference>
<evidence type="ECO:0000313" key="4">
    <source>
        <dbReference type="Proteomes" id="UP000225277"/>
    </source>
</evidence>
<dbReference type="GO" id="GO:0009277">
    <property type="term" value="C:fungal-type cell wall"/>
    <property type="evidence" value="ECO:0007669"/>
    <property type="project" value="TreeGrafter"/>
</dbReference>
<dbReference type="Pfam" id="PF11790">
    <property type="entry name" value="Glyco_hydro_cc"/>
    <property type="match status" value="1"/>
</dbReference>
<reference evidence="3 4" key="1">
    <citation type="submission" date="2016-03" db="EMBL/GenBank/DDBJ databases">
        <authorList>
            <person name="Ploux O."/>
        </authorList>
    </citation>
    <scope>NUCLEOTIDE SEQUENCE [LARGE SCALE GENOMIC DNA]</scope>
    <source>
        <strain evidence="3 4">URUG2</strain>
    </source>
</reference>
<name>A0A2D3UZS7_9PEZI</name>
<dbReference type="OrthoDB" id="5959761at2759"/>
<dbReference type="InterPro" id="IPR017853">
    <property type="entry name" value="GH"/>
</dbReference>
<evidence type="ECO:0000259" key="2">
    <source>
        <dbReference type="Pfam" id="PF11790"/>
    </source>
</evidence>
<gene>
    <name evidence="3" type="ORF">RCC_08301</name>
</gene>
<keyword evidence="4" id="KW-1185">Reference proteome</keyword>
<dbReference type="PANTHER" id="PTHR34154:SF14">
    <property type="entry name" value="ASL1-LIKE GLYCOSYL HYDROLASE CATALYTIC DOMAIN-CONTAINING PROTEIN"/>
    <property type="match status" value="1"/>
</dbReference>
<accession>A0A2D3UZS7</accession>
<feature type="signal peptide" evidence="1">
    <location>
        <begin position="1"/>
        <end position="18"/>
    </location>
</feature>
<feature type="chain" id="PRO_5013763617" description="Asl1-like glycosyl hydrolase catalytic domain-containing protein" evidence="1">
    <location>
        <begin position="19"/>
        <end position="276"/>
    </location>
</feature>
<evidence type="ECO:0000256" key="1">
    <source>
        <dbReference type="SAM" id="SignalP"/>
    </source>
</evidence>
<proteinExistence type="predicted"/>
<feature type="unsure residue" description="D or N" evidence="3">
    <location>
        <position position="212"/>
    </location>
</feature>
<evidence type="ECO:0000313" key="3">
    <source>
        <dbReference type="EMBL" id="CZT22431.1"/>
    </source>
</evidence>
<sequence length="276" mass="30344">MQQHLLVALAAATILVQAAPAVVERDNIVPKKAGLSGYPTIQNTQAFADLAPYIGWYSDYNPDTPDSKGVQGVPMLWGADGSSCDVTNGRLQTFKDKVANSTPRLMFGFFEPDCKCQSSSHMNIKETANAWNNLLVPLGNRGTILGSPSMCLQKDENYLTPFQTMIDRDWDITSIHVNKPDLKGIKADVAHYRKYGKPIFISEFACVFDQRDFTPCTDQGQIDGFINDAVEYFESQDDIVGYGPSNGEGLGSVWPLTRNGKLTKSGKTYLNAVKSL</sequence>
<protein>
    <recommendedName>
        <fullName evidence="2">Asl1-like glycosyl hydrolase catalytic domain-containing protein</fullName>
    </recommendedName>
</protein>
<dbReference type="STRING" id="112498.A0A2D3UZS7"/>
<dbReference type="EMBL" id="FJUY01000013">
    <property type="protein sequence ID" value="CZT22431.1"/>
    <property type="molecule type" value="Genomic_DNA"/>
</dbReference>
<organism evidence="3 4">
    <name type="scientific">Ramularia collo-cygni</name>
    <dbReference type="NCBI Taxonomy" id="112498"/>
    <lineage>
        <taxon>Eukaryota</taxon>
        <taxon>Fungi</taxon>
        <taxon>Dikarya</taxon>
        <taxon>Ascomycota</taxon>
        <taxon>Pezizomycotina</taxon>
        <taxon>Dothideomycetes</taxon>
        <taxon>Dothideomycetidae</taxon>
        <taxon>Mycosphaerellales</taxon>
        <taxon>Mycosphaerellaceae</taxon>
        <taxon>Ramularia</taxon>
    </lineage>
</organism>
<dbReference type="SUPFAM" id="SSF51445">
    <property type="entry name" value="(Trans)glycosidases"/>
    <property type="match status" value="1"/>
</dbReference>
<keyword evidence="1" id="KW-0732">Signal</keyword>
<dbReference type="Proteomes" id="UP000225277">
    <property type="component" value="Unassembled WGS sequence"/>
</dbReference>
<dbReference type="GO" id="GO:0071966">
    <property type="term" value="P:fungal-type cell wall polysaccharide metabolic process"/>
    <property type="evidence" value="ECO:0007669"/>
    <property type="project" value="TreeGrafter"/>
</dbReference>
<feature type="domain" description="Asl1-like glycosyl hydrolase catalytic" evidence="2">
    <location>
        <begin position="44"/>
        <end position="269"/>
    </location>
</feature>